<gene>
    <name evidence="2" type="ORF">SSP531S_19920</name>
</gene>
<protein>
    <submittedName>
        <fullName evidence="2">Uncharacterized protein</fullName>
    </submittedName>
</protein>
<reference evidence="2 3" key="1">
    <citation type="submission" date="2018-07" db="EMBL/GenBank/DDBJ databases">
        <title>Whole Genome Shotgun Sequence of Streptomyces spongiicola strain 531S.</title>
        <authorList>
            <person name="Dohra H."/>
            <person name="Kodani S."/>
        </authorList>
    </citation>
    <scope>NUCLEOTIDE SEQUENCE [LARGE SCALE GENOMIC DNA]</scope>
    <source>
        <strain evidence="2 3">531S</strain>
    </source>
</reference>
<accession>A0A388SX00</accession>
<dbReference type="AlphaFoldDB" id="A0A388SX00"/>
<proteinExistence type="predicted"/>
<sequence>MAYEPSAAASIQAAETSSPRERASKLQPTAPTSATSAHTAMARGVMLRRDVLDGAGSAMVWLPSPDPLVIAGNARAI</sequence>
<name>A0A388SX00_9ACTN</name>
<evidence type="ECO:0000313" key="3">
    <source>
        <dbReference type="Proteomes" id="UP000265354"/>
    </source>
</evidence>
<organism evidence="2 3">
    <name type="scientific">Streptomyces spongiicola</name>
    <dbReference type="NCBI Taxonomy" id="1690221"/>
    <lineage>
        <taxon>Bacteria</taxon>
        <taxon>Bacillati</taxon>
        <taxon>Actinomycetota</taxon>
        <taxon>Actinomycetes</taxon>
        <taxon>Kitasatosporales</taxon>
        <taxon>Streptomycetaceae</taxon>
        <taxon>Streptomyces</taxon>
    </lineage>
</organism>
<evidence type="ECO:0000256" key="1">
    <source>
        <dbReference type="SAM" id="MobiDB-lite"/>
    </source>
</evidence>
<dbReference type="EMBL" id="BGZL01000004">
    <property type="protein sequence ID" value="GBQ00574.1"/>
    <property type="molecule type" value="Genomic_DNA"/>
</dbReference>
<evidence type="ECO:0000313" key="2">
    <source>
        <dbReference type="EMBL" id="GBQ00574.1"/>
    </source>
</evidence>
<feature type="compositionally biased region" description="Low complexity" evidence="1">
    <location>
        <begin position="28"/>
        <end position="39"/>
    </location>
</feature>
<comment type="caution">
    <text evidence="2">The sequence shown here is derived from an EMBL/GenBank/DDBJ whole genome shotgun (WGS) entry which is preliminary data.</text>
</comment>
<feature type="region of interest" description="Disordered" evidence="1">
    <location>
        <begin position="1"/>
        <end position="39"/>
    </location>
</feature>
<dbReference type="Proteomes" id="UP000265354">
    <property type="component" value="Unassembled WGS sequence"/>
</dbReference>